<feature type="domain" description="Nuclear mitotic apparatus protein 1 N-terminal hook" evidence="6">
    <location>
        <begin position="6"/>
        <end position="153"/>
    </location>
</feature>
<evidence type="ECO:0000256" key="3">
    <source>
        <dbReference type="ARBA" id="ARBA00022553"/>
    </source>
</evidence>
<feature type="coiled-coil region" evidence="5">
    <location>
        <begin position="211"/>
        <end position="318"/>
    </location>
</feature>
<accession>A0A9Q1J4H6</accession>
<dbReference type="PANTHER" id="PTHR18902">
    <property type="entry name" value="NUCLEAR MITOTIC APPARATUS PROTEIN 1-RELATED"/>
    <property type="match status" value="1"/>
</dbReference>
<proteinExistence type="predicted"/>
<gene>
    <name evidence="7" type="ORF">SKAU_G00081150</name>
</gene>
<dbReference type="SUPFAM" id="SSF116907">
    <property type="entry name" value="Hook domain"/>
    <property type="match status" value="1"/>
</dbReference>
<dbReference type="GO" id="GO:0000132">
    <property type="term" value="P:establishment of mitotic spindle orientation"/>
    <property type="evidence" value="ECO:0007669"/>
    <property type="project" value="TreeGrafter"/>
</dbReference>
<evidence type="ECO:0000256" key="4">
    <source>
        <dbReference type="ARBA" id="ARBA00023054"/>
    </source>
</evidence>
<dbReference type="GO" id="GO:0005813">
    <property type="term" value="C:centrosome"/>
    <property type="evidence" value="ECO:0007669"/>
    <property type="project" value="TreeGrafter"/>
</dbReference>
<keyword evidence="3" id="KW-0597">Phosphoprotein</keyword>
<evidence type="ECO:0000256" key="5">
    <source>
        <dbReference type="SAM" id="Coils"/>
    </source>
</evidence>
<name>A0A9Q1J4H6_SYNKA</name>
<comment type="subcellular location">
    <subcellularLocation>
        <location evidence="1">Cytoplasm</location>
    </subcellularLocation>
</comment>
<dbReference type="GO" id="GO:0005876">
    <property type="term" value="C:spindle microtubule"/>
    <property type="evidence" value="ECO:0007669"/>
    <property type="project" value="TreeGrafter"/>
</dbReference>
<keyword evidence="2" id="KW-0963">Cytoplasm</keyword>
<dbReference type="Gene3D" id="1.10.287.1490">
    <property type="match status" value="1"/>
</dbReference>
<keyword evidence="4 5" id="KW-0175">Coiled coil</keyword>
<evidence type="ECO:0000256" key="2">
    <source>
        <dbReference type="ARBA" id="ARBA00022490"/>
    </source>
</evidence>
<dbReference type="GO" id="GO:0008017">
    <property type="term" value="F:microtubule binding"/>
    <property type="evidence" value="ECO:0007669"/>
    <property type="project" value="TreeGrafter"/>
</dbReference>
<dbReference type="InterPro" id="IPR051841">
    <property type="entry name" value="MT-Golgi_org_protein"/>
</dbReference>
<evidence type="ECO:0000256" key="1">
    <source>
        <dbReference type="ARBA" id="ARBA00004496"/>
    </source>
</evidence>
<dbReference type="AlphaFoldDB" id="A0A9Q1J4H6"/>
<evidence type="ECO:0000313" key="8">
    <source>
        <dbReference type="Proteomes" id="UP001152622"/>
    </source>
</evidence>
<dbReference type="Pfam" id="PF21670">
    <property type="entry name" value="HOOK_N_NuMA"/>
    <property type="match status" value="1"/>
</dbReference>
<reference evidence="7" key="1">
    <citation type="journal article" date="2023" name="Science">
        <title>Genome structures resolve the early diversification of teleost fishes.</title>
        <authorList>
            <person name="Parey E."/>
            <person name="Louis A."/>
            <person name="Montfort J."/>
            <person name="Bouchez O."/>
            <person name="Roques C."/>
            <person name="Iampietro C."/>
            <person name="Lluch J."/>
            <person name="Castinel A."/>
            <person name="Donnadieu C."/>
            <person name="Desvignes T."/>
            <person name="Floi Bucao C."/>
            <person name="Jouanno E."/>
            <person name="Wen M."/>
            <person name="Mejri S."/>
            <person name="Dirks R."/>
            <person name="Jansen H."/>
            <person name="Henkel C."/>
            <person name="Chen W.J."/>
            <person name="Zahm M."/>
            <person name="Cabau C."/>
            <person name="Klopp C."/>
            <person name="Thompson A.W."/>
            <person name="Robinson-Rechavi M."/>
            <person name="Braasch I."/>
            <person name="Lecointre G."/>
            <person name="Bobe J."/>
            <person name="Postlethwait J.H."/>
            <person name="Berthelot C."/>
            <person name="Roest Crollius H."/>
            <person name="Guiguen Y."/>
        </authorList>
    </citation>
    <scope>NUCLEOTIDE SEQUENCE</scope>
    <source>
        <strain evidence="7">WJC10195</strain>
    </source>
</reference>
<dbReference type="PANTHER" id="PTHR18902:SF24">
    <property type="entry name" value="NUCLEAR MITOTIC APPARATUS PROTEIN 1"/>
    <property type="match status" value="1"/>
</dbReference>
<dbReference type="InterPro" id="IPR048724">
    <property type="entry name" value="NuMA_N_HOOK"/>
</dbReference>
<keyword evidence="8" id="KW-1185">Reference proteome</keyword>
<dbReference type="EMBL" id="JAINUF010000003">
    <property type="protein sequence ID" value="KAJ8368087.1"/>
    <property type="molecule type" value="Genomic_DNA"/>
</dbReference>
<dbReference type="Proteomes" id="UP001152622">
    <property type="component" value="Chromosome 3"/>
</dbReference>
<dbReference type="CDD" id="cd22224">
    <property type="entry name" value="HkD_NuMA"/>
    <property type="match status" value="1"/>
</dbReference>
<sequence>MALHREKEDVLLAWINGFRLGGPADNILLLHDGVFFLKFIFKLKGQEEDQSLLDQPIQQRIEFVSDFLQNYCHYKTDKGAIVSWDNILNGKNLDVELSKVVVLLMFHALTNGLVGIDRPDYKTEVRMAAVIRFVFNYEDSLYLSDNLETFLQKPFYFDLSSISSVSSTGDESPVLYRRRRPEVKFLELTTVASTSDGSPIQDVLNTPQFQLRKARKQLDQERDMRDELERELATSSQTVTEREMEISQLRNRIQRLMRDNAEQDQEPKELEELQNKNEGLLKRLHEVLKQCQEFKTNKSQMENKIDQLTEENGNMSVELVT</sequence>
<evidence type="ECO:0000313" key="7">
    <source>
        <dbReference type="EMBL" id="KAJ8368087.1"/>
    </source>
</evidence>
<organism evidence="7 8">
    <name type="scientific">Synaphobranchus kaupii</name>
    <name type="common">Kaup's arrowtooth eel</name>
    <dbReference type="NCBI Taxonomy" id="118154"/>
    <lineage>
        <taxon>Eukaryota</taxon>
        <taxon>Metazoa</taxon>
        <taxon>Chordata</taxon>
        <taxon>Craniata</taxon>
        <taxon>Vertebrata</taxon>
        <taxon>Euteleostomi</taxon>
        <taxon>Actinopterygii</taxon>
        <taxon>Neopterygii</taxon>
        <taxon>Teleostei</taxon>
        <taxon>Anguilliformes</taxon>
        <taxon>Synaphobranchidae</taxon>
        <taxon>Synaphobranchus</taxon>
    </lineage>
</organism>
<protein>
    <recommendedName>
        <fullName evidence="6">Nuclear mitotic apparatus protein 1 N-terminal hook domain-containing protein</fullName>
    </recommendedName>
</protein>
<dbReference type="OrthoDB" id="2436455at2759"/>
<evidence type="ECO:0000259" key="6">
    <source>
        <dbReference type="Pfam" id="PF21670"/>
    </source>
</evidence>
<dbReference type="GO" id="GO:0000922">
    <property type="term" value="C:spindle pole"/>
    <property type="evidence" value="ECO:0007669"/>
    <property type="project" value="TreeGrafter"/>
</dbReference>
<dbReference type="GO" id="GO:0005737">
    <property type="term" value="C:cytoplasm"/>
    <property type="evidence" value="ECO:0007669"/>
    <property type="project" value="UniProtKB-SubCell"/>
</dbReference>
<comment type="caution">
    <text evidence="7">The sequence shown here is derived from an EMBL/GenBank/DDBJ whole genome shotgun (WGS) entry which is preliminary data.</text>
</comment>